<keyword evidence="1" id="KW-1185">Reference proteome</keyword>
<name>A0A915JWJ8_ROMCU</name>
<accession>A0A915JWJ8</accession>
<proteinExistence type="predicted"/>
<organism evidence="1 2">
    <name type="scientific">Romanomermis culicivorax</name>
    <name type="common">Nematode worm</name>
    <dbReference type="NCBI Taxonomy" id="13658"/>
    <lineage>
        <taxon>Eukaryota</taxon>
        <taxon>Metazoa</taxon>
        <taxon>Ecdysozoa</taxon>
        <taxon>Nematoda</taxon>
        <taxon>Enoplea</taxon>
        <taxon>Dorylaimia</taxon>
        <taxon>Mermithida</taxon>
        <taxon>Mermithoidea</taxon>
        <taxon>Mermithidae</taxon>
        <taxon>Romanomermis</taxon>
    </lineage>
</organism>
<dbReference type="WBParaSite" id="nRc.2.0.1.t30107-RA">
    <property type="protein sequence ID" value="nRc.2.0.1.t30107-RA"/>
    <property type="gene ID" value="nRc.2.0.1.g30107"/>
</dbReference>
<reference evidence="2" key="1">
    <citation type="submission" date="2022-11" db="UniProtKB">
        <authorList>
            <consortium name="WormBaseParasite"/>
        </authorList>
    </citation>
    <scope>IDENTIFICATION</scope>
</reference>
<evidence type="ECO:0000313" key="1">
    <source>
        <dbReference type="Proteomes" id="UP000887565"/>
    </source>
</evidence>
<evidence type="ECO:0000313" key="2">
    <source>
        <dbReference type="WBParaSite" id="nRc.2.0.1.t30107-RA"/>
    </source>
</evidence>
<dbReference type="AlphaFoldDB" id="A0A915JWJ8"/>
<sequence>MEWHEELRTIYTCLFQQNERNGTECNRGNVTEGNGNFRSVRLDATVGRLPQNCSRPFRPKVDFQAESCKLLTMLSVPSKKANINGP</sequence>
<protein>
    <submittedName>
        <fullName evidence="2">Uncharacterized protein</fullName>
    </submittedName>
</protein>
<dbReference type="Proteomes" id="UP000887565">
    <property type="component" value="Unplaced"/>
</dbReference>